<evidence type="ECO:0000313" key="6">
    <source>
        <dbReference type="EMBL" id="ASY15674.1"/>
    </source>
</evidence>
<dbReference type="InterPro" id="IPR004193">
    <property type="entry name" value="Glyco_hydro_13_N"/>
</dbReference>
<feature type="region of interest" description="Disordered" evidence="4">
    <location>
        <begin position="464"/>
        <end position="490"/>
    </location>
</feature>
<dbReference type="InterPro" id="IPR014756">
    <property type="entry name" value="Ig_E-set"/>
</dbReference>
<dbReference type="SUPFAM" id="SSF81296">
    <property type="entry name" value="E set domains"/>
    <property type="match status" value="1"/>
</dbReference>
<dbReference type="InterPro" id="IPR006047">
    <property type="entry name" value="GH13_cat_dom"/>
</dbReference>
<dbReference type="Gene3D" id="2.60.40.1180">
    <property type="entry name" value="Golgi alpha-mannosidase II"/>
    <property type="match status" value="1"/>
</dbReference>
<dbReference type="OrthoDB" id="3236218at2"/>
<keyword evidence="7" id="KW-1185">Reference proteome</keyword>
<evidence type="ECO:0000256" key="4">
    <source>
        <dbReference type="SAM" id="MobiDB-lite"/>
    </source>
</evidence>
<evidence type="ECO:0000259" key="5">
    <source>
        <dbReference type="SMART" id="SM00642"/>
    </source>
</evidence>
<dbReference type="PANTHER" id="PTHR43002">
    <property type="entry name" value="GLYCOGEN DEBRANCHING ENZYME"/>
    <property type="match status" value="1"/>
</dbReference>
<comment type="similarity">
    <text evidence="1">Belongs to the glycosyl hydrolase 13 family.</text>
</comment>
<dbReference type="NCBIfam" id="TIGR02100">
    <property type="entry name" value="glgX_debranch"/>
    <property type="match status" value="1"/>
</dbReference>
<dbReference type="SUPFAM" id="SSF51445">
    <property type="entry name" value="(Trans)glycosidases"/>
    <property type="match status" value="1"/>
</dbReference>
<dbReference type="InterPro" id="IPR044505">
    <property type="entry name" value="GlgX_Isoamylase_N_E_set"/>
</dbReference>
<dbReference type="KEGG" id="psuf:A1sIA56_01890"/>
<dbReference type="InterPro" id="IPR013783">
    <property type="entry name" value="Ig-like_fold"/>
</dbReference>
<accession>A0A249KFV8</accession>
<proteinExistence type="inferred from homology"/>
<dbReference type="CDD" id="cd11326">
    <property type="entry name" value="AmyAc_Glg_debranch"/>
    <property type="match status" value="1"/>
</dbReference>
<dbReference type="GO" id="GO:0004135">
    <property type="term" value="F:amylo-alpha-1,6-glucosidase activity"/>
    <property type="evidence" value="ECO:0007669"/>
    <property type="project" value="InterPro"/>
</dbReference>
<keyword evidence="2" id="KW-0378">Hydrolase</keyword>
<dbReference type="RefSeq" id="WP_095673270.1">
    <property type="nucleotide sequence ID" value="NZ_CP016773.1"/>
</dbReference>
<dbReference type="Gene3D" id="2.60.40.10">
    <property type="entry name" value="Immunoglobulins"/>
    <property type="match status" value="1"/>
</dbReference>
<evidence type="ECO:0000256" key="2">
    <source>
        <dbReference type="ARBA" id="ARBA00022801"/>
    </source>
</evidence>
<dbReference type="GO" id="GO:0005980">
    <property type="term" value="P:glycogen catabolic process"/>
    <property type="evidence" value="ECO:0007669"/>
    <property type="project" value="InterPro"/>
</dbReference>
<dbReference type="AlphaFoldDB" id="A0A249KFV8"/>
<dbReference type="SUPFAM" id="SSF51011">
    <property type="entry name" value="Glycosyl hydrolase domain"/>
    <property type="match status" value="1"/>
</dbReference>
<dbReference type="InterPro" id="IPR011837">
    <property type="entry name" value="Glycogen_debranch_GlgX"/>
</dbReference>
<evidence type="ECO:0000313" key="7">
    <source>
        <dbReference type="Proteomes" id="UP000217215"/>
    </source>
</evidence>
<gene>
    <name evidence="6" type="ORF">A1sIA56_01890</name>
</gene>
<dbReference type="InterPro" id="IPR013780">
    <property type="entry name" value="Glyco_hydro_b"/>
</dbReference>
<name>A0A249KFV8_9ACTN</name>
<dbReference type="InterPro" id="IPR017853">
    <property type="entry name" value="GH"/>
</dbReference>
<evidence type="ECO:0000256" key="3">
    <source>
        <dbReference type="ARBA" id="ARBA00023295"/>
    </source>
</evidence>
<evidence type="ECO:0000256" key="1">
    <source>
        <dbReference type="ARBA" id="ARBA00008061"/>
    </source>
</evidence>
<dbReference type="CDD" id="cd02856">
    <property type="entry name" value="E_set_GDE_Isoamylase_N"/>
    <property type="match status" value="1"/>
</dbReference>
<protein>
    <submittedName>
        <fullName evidence="6">Isoamylase</fullName>
    </submittedName>
</protein>
<dbReference type="EMBL" id="CP016773">
    <property type="protein sequence ID" value="ASY15674.1"/>
    <property type="molecule type" value="Genomic_DNA"/>
</dbReference>
<feature type="domain" description="Glycosyl hydrolase family 13 catalytic" evidence="5">
    <location>
        <begin position="163"/>
        <end position="575"/>
    </location>
</feature>
<feature type="compositionally biased region" description="Basic and acidic residues" evidence="4">
    <location>
        <begin position="464"/>
        <end position="477"/>
    </location>
</feature>
<dbReference type="Pfam" id="PF02922">
    <property type="entry name" value="CBM_48"/>
    <property type="match status" value="1"/>
</dbReference>
<dbReference type="Gene3D" id="3.20.20.80">
    <property type="entry name" value="Glycosidases"/>
    <property type="match status" value="1"/>
</dbReference>
<sequence length="704" mass="78513">MLPADPRILGSTLTDGGCNFAIWSNAATAVELCLFNEVNGKLVETRFALSHRNGPIWHGYLAGVRVGQRYGYRVYGTWAPEHGSRFNAAKLLIDPYAHKLDGTLQYVPQIYGHVSTDATGTGDTTIRDDRDSAGFIPYSVVTDYRPRQFNRPIYSWTQEVIYEAHVQGLTAKNHEIPEGERGTYKALGHPSTIAHLKHLGVTALELLPIHSYATEPGIWERGRKNHWGYNAIAFSAPHGEYAATDDPVSELQWAVDQLHNEGIEVFLDVVYNHTAEGGVGGPTLSFKGIDNNAWYRHDGSGNYVDVTGCGNTVAASRPHGVRHIIDSLRWWVEVVGIDGFRFDLATALYSTGSAFDSSLMSAIESDSVLRNFKMIAEPWDVSRYSLGDFPHPWREWNDRYRDSVRQFWLGDLARGYGEGVADIAAGISGSSDVFYYRGPTSSINFVTAHDGFTLTDLTMYSEKRNEANQEENRDGSNENRSWNMGVEGPTDDPELISLRHSLKKSMMATLLLSAGVPMITMGDELCRTQAGSNNAYSMPRDMSAGITDSPETFMGGWANNWDLNELQRDMRDSVSELIRIRKTYLADVAAEFFTGRVDLGTQRKDIAWFSLGGREMTEDHWADGEKRSLTVLIEAGPDRGLLLFLNSSREETAFTLPDSKWGTSFRRIFDASSFVDTHEPIINMPSEKVNVSPHCAQVWLVTRS</sequence>
<dbReference type="Proteomes" id="UP000217215">
    <property type="component" value="Chromosome"/>
</dbReference>
<organism evidence="6 7">
    <name type="scientific">Candidatus Planktophila sulfonica</name>
    <dbReference type="NCBI Taxonomy" id="1884904"/>
    <lineage>
        <taxon>Bacteria</taxon>
        <taxon>Bacillati</taxon>
        <taxon>Actinomycetota</taxon>
        <taxon>Actinomycetes</taxon>
        <taxon>Candidatus Nanopelagicales</taxon>
        <taxon>Candidatus Nanopelagicaceae</taxon>
        <taxon>Candidatus Planktophila</taxon>
    </lineage>
</organism>
<keyword evidence="3" id="KW-0326">Glycosidase</keyword>
<dbReference type="SMART" id="SM00642">
    <property type="entry name" value="Aamy"/>
    <property type="match status" value="1"/>
</dbReference>
<reference evidence="6 7" key="1">
    <citation type="submission" date="2016-07" db="EMBL/GenBank/DDBJ databases">
        <title>High microdiversification within the ubiquitous acI lineage of Actinobacteria.</title>
        <authorList>
            <person name="Neuenschwander S.M."/>
            <person name="Salcher M."/>
            <person name="Ghai R."/>
            <person name="Pernthaler J."/>
        </authorList>
    </citation>
    <scope>NUCLEOTIDE SEQUENCE [LARGE SCALE GENOMIC DNA]</scope>
    <source>
        <strain evidence="6">MMS-IA-56</strain>
    </source>
</reference>